<evidence type="ECO:0000259" key="1">
    <source>
        <dbReference type="Pfam" id="PF07693"/>
    </source>
</evidence>
<name>A0A175Y3T9_9SPHN</name>
<dbReference type="OrthoDB" id="88903at2"/>
<dbReference type="InterPro" id="IPR027417">
    <property type="entry name" value="P-loop_NTPase"/>
</dbReference>
<dbReference type="Pfam" id="PF07693">
    <property type="entry name" value="KAP_NTPase"/>
    <property type="match status" value="1"/>
</dbReference>
<dbReference type="KEGG" id="smy:BJP26_03410"/>
<keyword evidence="3" id="KW-1185">Reference proteome</keyword>
<dbReference type="Proteomes" id="UP000078460">
    <property type="component" value="Unassembled WGS sequence"/>
</dbReference>
<proteinExistence type="predicted"/>
<gene>
    <name evidence="2" type="ORF">AVM11_03420</name>
</gene>
<dbReference type="Gene3D" id="3.40.50.300">
    <property type="entry name" value="P-loop containing nucleotide triphosphate hydrolases"/>
    <property type="match status" value="1"/>
</dbReference>
<protein>
    <submittedName>
        <fullName evidence="2">NTPase KAP</fullName>
    </submittedName>
</protein>
<feature type="domain" description="KAP NTPase" evidence="1">
    <location>
        <begin position="37"/>
        <end position="331"/>
    </location>
</feature>
<accession>A0A175Y3T9</accession>
<dbReference type="SUPFAM" id="SSF52540">
    <property type="entry name" value="P-loop containing nucleoside triphosphate hydrolases"/>
    <property type="match status" value="1"/>
</dbReference>
<dbReference type="InterPro" id="IPR011646">
    <property type="entry name" value="KAP_P-loop"/>
</dbReference>
<dbReference type="STRING" id="621456.BJP26_03410"/>
<dbReference type="AlphaFoldDB" id="A0A175Y3T9"/>
<dbReference type="InterPro" id="IPR052754">
    <property type="entry name" value="NTPase_KAP_P-loop"/>
</dbReference>
<sequence>MSIAFSYSHSIVFNMSMAEFDGDRPIRTDDEDRFGFSSLADRIADALTVQPGSKGFVFGLEGKWGSGKSSLLALSLKKLRAMDTGKVAAVEFRPWLIGDRDQLLNSLFEELAKAIAGLEREGGDATRATTLAAKDVAAQVKSFARHLGPVGKLAGVAGLFVPGATIAGDIIEKIAAAAAEQTEGPTLVEQKERLSASLLKLDCRIVVTIDDVDRLEPKEIAELLRLVRSVADFPNVSYLLCYDRRILAHAIEAGMGLPNGNNYLEKIIQTAVAVPQPESFALRRWFSTQLQGFAQGRQDRVSQLQQVIDQTGGRVMGTPRAVVRVLDSLRVYWPSLQSRVDLADLVWLRMIAVGHPNLYGWIEEYLVASVALSSGRVVVSSDQQAEMGKGLNAALAADGLEWDKIQFELERHLPGIQTQAFNKKKDERLFYQLKKGRYGGRSNDGLLANPSYTRLFFTLIDSPDAVTEDDVQRLLTAANASAENVKYLIVSMGLQKGDAGASKAERLLDEFRYTDREVYSTWPLEALVMGLSEAADDLAAVGIDDWGYPQVWYLLRAVLRQLHDGVEPERFQRLFRLLFTNGTSLGFLTYLLRDETFNQGFFGDRGNVHECLASAQTFEEIRIGMLRRYDAMGLDGVLNHQAATNILYAWSQAGGRDDLKSRIEARAQSDGWLLTFVSKLYSVNSSLSLDALSAFFKQPSKIVKRLSQLAQGDPPVAAAEAAIRSLKSNMRFDGEDLDALMATWQQHEADQTG</sequence>
<dbReference type="EMBL" id="LQCK02000012">
    <property type="protein sequence ID" value="KZB95337.1"/>
    <property type="molecule type" value="Genomic_DNA"/>
</dbReference>
<organism evidence="2 3">
    <name type="scientific">Sphingomonas melonis TY</name>
    <dbReference type="NCBI Taxonomy" id="621456"/>
    <lineage>
        <taxon>Bacteria</taxon>
        <taxon>Pseudomonadati</taxon>
        <taxon>Pseudomonadota</taxon>
        <taxon>Alphaproteobacteria</taxon>
        <taxon>Sphingomonadales</taxon>
        <taxon>Sphingomonadaceae</taxon>
        <taxon>Sphingomonas</taxon>
    </lineage>
</organism>
<dbReference type="PANTHER" id="PTHR22674:SF6">
    <property type="entry name" value="NTPASE KAP FAMILY P-LOOP DOMAIN-CONTAINING PROTEIN 1"/>
    <property type="match status" value="1"/>
</dbReference>
<reference evidence="2" key="1">
    <citation type="submission" date="2016-03" db="EMBL/GenBank/DDBJ databases">
        <title>Sphingomonas melonis TY, whole genome shotgun sequencing.</title>
        <authorList>
            <person name="Wang H."/>
            <person name="Zhu P."/>
        </authorList>
    </citation>
    <scope>NUCLEOTIDE SEQUENCE [LARGE SCALE GENOMIC DNA]</scope>
    <source>
        <strain evidence="2">TY</strain>
    </source>
</reference>
<dbReference type="PANTHER" id="PTHR22674">
    <property type="entry name" value="NTPASE, KAP FAMILY P-LOOP DOMAIN-CONTAINING 1"/>
    <property type="match status" value="1"/>
</dbReference>
<evidence type="ECO:0000313" key="3">
    <source>
        <dbReference type="Proteomes" id="UP000078460"/>
    </source>
</evidence>
<comment type="caution">
    <text evidence="2">The sequence shown here is derived from an EMBL/GenBank/DDBJ whole genome shotgun (WGS) entry which is preliminary data.</text>
</comment>
<evidence type="ECO:0000313" key="2">
    <source>
        <dbReference type="EMBL" id="KZB95337.1"/>
    </source>
</evidence>